<keyword evidence="3 7" id="KW-0808">Transferase</keyword>
<organism evidence="7 8">
    <name type="scientific">Romeriopsis navalis LEGE 11480</name>
    <dbReference type="NCBI Taxonomy" id="2777977"/>
    <lineage>
        <taxon>Bacteria</taxon>
        <taxon>Bacillati</taxon>
        <taxon>Cyanobacteriota</taxon>
        <taxon>Cyanophyceae</taxon>
        <taxon>Leptolyngbyales</taxon>
        <taxon>Leptolyngbyaceae</taxon>
        <taxon>Romeriopsis</taxon>
        <taxon>Romeriopsis navalis</taxon>
    </lineage>
</organism>
<evidence type="ECO:0000256" key="4">
    <source>
        <dbReference type="ARBA" id="ARBA00022737"/>
    </source>
</evidence>
<feature type="domain" description="O-GlcNAc transferase C-terminal" evidence="6">
    <location>
        <begin position="340"/>
        <end position="517"/>
    </location>
</feature>
<evidence type="ECO:0000313" key="7">
    <source>
        <dbReference type="EMBL" id="MBE9031452.1"/>
    </source>
</evidence>
<dbReference type="PANTHER" id="PTHR44835">
    <property type="entry name" value="UDP-N-ACETYLGLUCOSAMINE--PEPTIDE N-ACETYLGLUCOSAMINYLTRANSFERASE SPINDLY-RELATED"/>
    <property type="match status" value="1"/>
</dbReference>
<protein>
    <submittedName>
        <fullName evidence="7">O-linked N-acetylglucosamine transferase, SPINDLY family protein</fullName>
    </submittedName>
</protein>
<evidence type="ECO:0000256" key="3">
    <source>
        <dbReference type="ARBA" id="ARBA00022679"/>
    </source>
</evidence>
<evidence type="ECO:0000256" key="2">
    <source>
        <dbReference type="ARBA" id="ARBA00022676"/>
    </source>
</evidence>
<sequence>MVNDVRSHYQSPAEMAVPQAIDDYTEAIEADPTNLTNYWYLGLSQLLNQQEAEAQTTWMAALMEAELPEAAAMELAQVLDLSAQDLSQQSATLESAWLVRQHLRELLPEQLDNLLRLLPLSAQLQQLCEDDLVDWDLAAILQAQPEKVADQALVSTAVRAILEHLVPTDNVFAVLAACGGYIGQPAQLMPIVIPRAIRLAYAEQQVLAAIELTELYLTWDPGNTEALAHLASFYQNAQMHDRGIEVAQQRVALTTHPPDQAFSNHLLLRGLLGAGGYWDEAIAVFHQQEALLLEIAQSDVEVRPIDAMRLISCNYYLAYLRDDFKRQRAIQNAILARCQATFRQQHQAVFARYQAGHQTRKSLDRPLRIGYLSHCMRRHSVGWLARWLIQHHDRQRFDFYGYFINPRTNDELQGWYTGQFDQVRSLGLGESPTVMAEQIFQDEIDILIDLDSITLDTSCEILSLKPAPVQVTWLGWDASGLPAIDYYITDRYVMTEDAQSHYTEKLWQMSQSYLAVDGFEVGVPTLSRPQLDIPDDAIVYLSAQRGYKRHADTVRLQMEIIRQVPNSYFLIKGFADQGAIQDFFTQIARDVGVEPERLRFLPDAPSEAVHRANMTIADVILDTYPYNGATTTLEALWMERPLVTYVGNQFVARNSYTMLKNVGVEAGLAFSETEYIEWGVRLGTDLTLRQQVAWQLRQSKRSAPLWNTAAFTREIEQAYTAMWDAFLAQPTVAVEDVK</sequence>
<gene>
    <name evidence="7" type="ORF">IQ266_17090</name>
</gene>
<dbReference type="SUPFAM" id="SSF53756">
    <property type="entry name" value="UDP-Glycosyltransferase/glycogen phosphorylase"/>
    <property type="match status" value="1"/>
</dbReference>
<dbReference type="Proteomes" id="UP000625316">
    <property type="component" value="Unassembled WGS sequence"/>
</dbReference>
<evidence type="ECO:0000256" key="1">
    <source>
        <dbReference type="ARBA" id="ARBA00004922"/>
    </source>
</evidence>
<dbReference type="Gene3D" id="1.25.40.10">
    <property type="entry name" value="Tetratricopeptide repeat domain"/>
    <property type="match status" value="1"/>
</dbReference>
<comment type="caution">
    <text evidence="7">The sequence shown here is derived from an EMBL/GenBank/DDBJ whole genome shotgun (WGS) entry which is preliminary data.</text>
</comment>
<dbReference type="PANTHER" id="PTHR44835:SF1">
    <property type="entry name" value="PROTEIN O-GLCNAC TRANSFERASE"/>
    <property type="match status" value="1"/>
</dbReference>
<dbReference type="Gene3D" id="3.40.50.11380">
    <property type="match status" value="1"/>
</dbReference>
<dbReference type="AlphaFoldDB" id="A0A928VPN2"/>
<comment type="pathway">
    <text evidence="1">Protein modification; protein glycosylation.</text>
</comment>
<dbReference type="EMBL" id="JADEXQ010000064">
    <property type="protein sequence ID" value="MBE9031452.1"/>
    <property type="molecule type" value="Genomic_DNA"/>
</dbReference>
<keyword evidence="5" id="KW-0802">TPR repeat</keyword>
<dbReference type="SUPFAM" id="SSF48452">
    <property type="entry name" value="TPR-like"/>
    <property type="match status" value="1"/>
</dbReference>
<evidence type="ECO:0000259" key="6">
    <source>
        <dbReference type="Pfam" id="PF13844"/>
    </source>
</evidence>
<reference evidence="7" key="1">
    <citation type="submission" date="2020-10" db="EMBL/GenBank/DDBJ databases">
        <authorList>
            <person name="Castelo-Branco R."/>
            <person name="Eusebio N."/>
            <person name="Adriana R."/>
            <person name="Vieira A."/>
            <person name="Brugerolle De Fraissinette N."/>
            <person name="Rezende De Castro R."/>
            <person name="Schneider M.P."/>
            <person name="Vasconcelos V."/>
            <person name="Leao P.N."/>
        </authorList>
    </citation>
    <scope>NUCLEOTIDE SEQUENCE</scope>
    <source>
        <strain evidence="7">LEGE 11480</strain>
    </source>
</reference>
<dbReference type="Pfam" id="PF13844">
    <property type="entry name" value="Glyco_transf_41"/>
    <property type="match status" value="2"/>
</dbReference>
<dbReference type="Gene3D" id="3.40.50.2000">
    <property type="entry name" value="Glycogen Phosphorylase B"/>
    <property type="match status" value="1"/>
</dbReference>
<keyword evidence="8" id="KW-1185">Reference proteome</keyword>
<evidence type="ECO:0000256" key="5">
    <source>
        <dbReference type="ARBA" id="ARBA00022803"/>
    </source>
</evidence>
<keyword evidence="4" id="KW-0677">Repeat</keyword>
<name>A0A928VPN2_9CYAN</name>
<dbReference type="GO" id="GO:0016757">
    <property type="term" value="F:glycosyltransferase activity"/>
    <property type="evidence" value="ECO:0007669"/>
    <property type="project" value="UniProtKB-KW"/>
</dbReference>
<feature type="domain" description="O-GlcNAc transferase C-terminal" evidence="6">
    <location>
        <begin position="526"/>
        <end position="714"/>
    </location>
</feature>
<proteinExistence type="predicted"/>
<dbReference type="RefSeq" id="WP_264326279.1">
    <property type="nucleotide sequence ID" value="NZ_JADEXQ010000064.1"/>
</dbReference>
<keyword evidence="2" id="KW-0328">Glycosyltransferase</keyword>
<dbReference type="InterPro" id="IPR051939">
    <property type="entry name" value="Glycosyltr_41/O-GlcNAc_trsf"/>
</dbReference>
<evidence type="ECO:0000313" key="8">
    <source>
        <dbReference type="Proteomes" id="UP000625316"/>
    </source>
</evidence>
<accession>A0A928VPN2</accession>
<dbReference type="InterPro" id="IPR029489">
    <property type="entry name" value="OGT/SEC/SPY_C"/>
</dbReference>
<dbReference type="InterPro" id="IPR011990">
    <property type="entry name" value="TPR-like_helical_dom_sf"/>
</dbReference>